<keyword evidence="3" id="KW-1185">Reference proteome</keyword>
<dbReference type="EMBL" id="CAMPGE010001438">
    <property type="protein sequence ID" value="CAI2360223.1"/>
    <property type="molecule type" value="Genomic_DNA"/>
</dbReference>
<evidence type="ECO:0000313" key="3">
    <source>
        <dbReference type="Proteomes" id="UP001295684"/>
    </source>
</evidence>
<evidence type="ECO:0000313" key="2">
    <source>
        <dbReference type="EMBL" id="CAI2360223.1"/>
    </source>
</evidence>
<feature type="coiled-coil region" evidence="1">
    <location>
        <begin position="462"/>
        <end position="489"/>
    </location>
</feature>
<sequence>MSSKVKKEKKRNKSLENLKIIVDHAHLSKLRPLTIYCIGKGNFSQVYQFDIIIPKRIRAEEVSNQIDDVAEQHEQKFLQQQIQEDIPKMRKRIEMFNQNLSEDELVDKQMENILSHPLVYKDLPSLVVDLRFKSFLNLELRNVFNQSGDIVNSFADVKYNDKCIFLTDDKTLLKRKKELFIFTSCFHTKMYLKEIIPIDLLDNFRDDGTQILEIEDIPTEDCELDEGKYDGYYQSIDPFKMMNEKLALIRILKKPQRLLLERLVSVPNITKLPQIGANIKFLSSKIEKCRENNVNTQKSLQNSKLHQSIYEKIENHPTLKTFDMLKKSKNNKNLKGHKTTRISKKSSILKCGKEIIPKMTEDYKLPRNMSTVILKEDGSDGLIDTRYKKKWLSELEQKEIQSKHNFPNILKNTVIVDSLKAANKYHQDKIEKDYVAKREHVDSRERKLTALRIHKKVKASDLKKSMRYLDKLEDRLNNSSREFEVTTRMNLKQKEINKMMKQFKKKYSKMKISEKQSAGIAISSTVDNSSKNTSRITPATMQQIVISINNSSMKKKPKKKKTKKPYQADSFKYAQSMLDLSDNIINVAGSTSSKIKCGENKSELTEDQVYDSTKVMVEILKPNLTKQTNT</sequence>
<organism evidence="2 3">
    <name type="scientific">Euplotes crassus</name>
    <dbReference type="NCBI Taxonomy" id="5936"/>
    <lineage>
        <taxon>Eukaryota</taxon>
        <taxon>Sar</taxon>
        <taxon>Alveolata</taxon>
        <taxon>Ciliophora</taxon>
        <taxon>Intramacronucleata</taxon>
        <taxon>Spirotrichea</taxon>
        <taxon>Hypotrichia</taxon>
        <taxon>Euplotida</taxon>
        <taxon>Euplotidae</taxon>
        <taxon>Moneuplotes</taxon>
    </lineage>
</organism>
<reference evidence="2" key="1">
    <citation type="submission" date="2023-07" db="EMBL/GenBank/DDBJ databases">
        <authorList>
            <consortium name="AG Swart"/>
            <person name="Singh M."/>
            <person name="Singh A."/>
            <person name="Seah K."/>
            <person name="Emmerich C."/>
        </authorList>
    </citation>
    <scope>NUCLEOTIDE SEQUENCE</scope>
    <source>
        <strain evidence="2">DP1</strain>
    </source>
</reference>
<comment type="caution">
    <text evidence="2">The sequence shown here is derived from an EMBL/GenBank/DDBJ whole genome shotgun (WGS) entry which is preliminary data.</text>
</comment>
<gene>
    <name evidence="2" type="ORF">ECRASSUSDP1_LOCUS1521</name>
</gene>
<proteinExistence type="predicted"/>
<keyword evidence="1" id="KW-0175">Coiled coil</keyword>
<protein>
    <submittedName>
        <fullName evidence="2">Uncharacterized protein</fullName>
    </submittedName>
</protein>
<dbReference type="Proteomes" id="UP001295684">
    <property type="component" value="Unassembled WGS sequence"/>
</dbReference>
<name>A0AAD1X222_EUPCR</name>
<evidence type="ECO:0000256" key="1">
    <source>
        <dbReference type="SAM" id="Coils"/>
    </source>
</evidence>
<accession>A0AAD1X222</accession>
<dbReference type="AlphaFoldDB" id="A0AAD1X222"/>